<dbReference type="PANTHER" id="PTHR22916:SF51">
    <property type="entry name" value="GLYCOSYLTRANSFERASE EPSH-RELATED"/>
    <property type="match status" value="1"/>
</dbReference>
<evidence type="ECO:0000256" key="1">
    <source>
        <dbReference type="ARBA" id="ARBA00022676"/>
    </source>
</evidence>
<dbReference type="InterPro" id="IPR029044">
    <property type="entry name" value="Nucleotide-diphossugar_trans"/>
</dbReference>
<keyword evidence="1" id="KW-0328">Glycosyltransferase</keyword>
<dbReference type="InterPro" id="IPR001173">
    <property type="entry name" value="Glyco_trans_2-like"/>
</dbReference>
<evidence type="ECO:0000259" key="3">
    <source>
        <dbReference type="Pfam" id="PF00535"/>
    </source>
</evidence>
<dbReference type="CDD" id="cd00761">
    <property type="entry name" value="Glyco_tranf_GTA_type"/>
    <property type="match status" value="1"/>
</dbReference>
<organism evidence="4 5">
    <name type="scientific">Pseudobutyrivibrio ruminis</name>
    <dbReference type="NCBI Taxonomy" id="46206"/>
    <lineage>
        <taxon>Bacteria</taxon>
        <taxon>Bacillati</taxon>
        <taxon>Bacillota</taxon>
        <taxon>Clostridia</taxon>
        <taxon>Lachnospirales</taxon>
        <taxon>Lachnospiraceae</taxon>
        <taxon>Pseudobutyrivibrio</taxon>
    </lineage>
</organism>
<dbReference type="Pfam" id="PF00535">
    <property type="entry name" value="Glycos_transf_2"/>
    <property type="match status" value="1"/>
</dbReference>
<evidence type="ECO:0000313" key="4">
    <source>
        <dbReference type="EMBL" id="MBE5920379.1"/>
    </source>
</evidence>
<dbReference type="PANTHER" id="PTHR22916">
    <property type="entry name" value="GLYCOSYLTRANSFERASE"/>
    <property type="match status" value="1"/>
</dbReference>
<evidence type="ECO:0000256" key="2">
    <source>
        <dbReference type="ARBA" id="ARBA00022679"/>
    </source>
</evidence>
<dbReference type="Gene3D" id="3.90.550.10">
    <property type="entry name" value="Spore Coat Polysaccharide Biosynthesis Protein SpsA, Chain A"/>
    <property type="match status" value="1"/>
</dbReference>
<comment type="caution">
    <text evidence="4">The sequence shown here is derived from an EMBL/GenBank/DDBJ whole genome shotgun (WGS) entry which is preliminary data.</text>
</comment>
<dbReference type="AlphaFoldDB" id="A0A927U8Q5"/>
<reference evidence="4" key="1">
    <citation type="submission" date="2019-04" db="EMBL/GenBank/DDBJ databases">
        <title>Evolution of Biomass-Degrading Anaerobic Consortia Revealed by Metagenomics.</title>
        <authorList>
            <person name="Peng X."/>
        </authorList>
    </citation>
    <scope>NUCLEOTIDE SEQUENCE</scope>
    <source>
        <strain evidence="4">SIG311</strain>
    </source>
</reference>
<dbReference type="GO" id="GO:0016757">
    <property type="term" value="F:glycosyltransferase activity"/>
    <property type="evidence" value="ECO:0007669"/>
    <property type="project" value="UniProtKB-KW"/>
</dbReference>
<gene>
    <name evidence="4" type="ORF">E7272_11135</name>
</gene>
<dbReference type="Proteomes" id="UP000766246">
    <property type="component" value="Unassembled WGS sequence"/>
</dbReference>
<dbReference type="SUPFAM" id="SSF53448">
    <property type="entry name" value="Nucleotide-diphospho-sugar transferases"/>
    <property type="match status" value="1"/>
</dbReference>
<proteinExistence type="predicted"/>
<dbReference type="EMBL" id="SVER01000031">
    <property type="protein sequence ID" value="MBE5920379.1"/>
    <property type="molecule type" value="Genomic_DNA"/>
</dbReference>
<keyword evidence="2" id="KW-0808">Transferase</keyword>
<name>A0A927U8Q5_9FIRM</name>
<sequence>MEKLISVIVPVFNVENFIDVCISSLIKQSYSNIEIILVDDGSTDSSSMLCDKWATEDARIKVIHQTNGGLSAARNAGLDIATGDYICFVDSDDFVMEDYVKCMVDAIEETDADVAICDVITAKWPALTKPITSNRILDAAECRTWLDDLISREYVLMVVSWNKLYKKELFADNRFEEGKLHEDEFMINRLLFNIKKMVYVPLEEYVYRMNSSSITGSENEFNVAHLDVIDAFTDRIDVSLVNKDVGFAKITLRNTMYKLADYYFKMEGHQSVIKSKMRDVLDKYRGIITTKQKLKYELFMVSPAVFRMIFH</sequence>
<protein>
    <submittedName>
        <fullName evidence="4">Glycosyltransferase</fullName>
    </submittedName>
</protein>
<feature type="domain" description="Glycosyltransferase 2-like" evidence="3">
    <location>
        <begin position="6"/>
        <end position="168"/>
    </location>
</feature>
<evidence type="ECO:0000313" key="5">
    <source>
        <dbReference type="Proteomes" id="UP000766246"/>
    </source>
</evidence>
<accession>A0A927U8Q5</accession>